<dbReference type="AlphaFoldDB" id="A0A9D4MUE5"/>
<accession>A0A9D4MUE5</accession>
<protein>
    <submittedName>
        <fullName evidence="1">Uncharacterized protein</fullName>
    </submittedName>
</protein>
<organism evidence="1 2">
    <name type="scientific">Dreissena polymorpha</name>
    <name type="common">Zebra mussel</name>
    <name type="synonym">Mytilus polymorpha</name>
    <dbReference type="NCBI Taxonomy" id="45954"/>
    <lineage>
        <taxon>Eukaryota</taxon>
        <taxon>Metazoa</taxon>
        <taxon>Spiralia</taxon>
        <taxon>Lophotrochozoa</taxon>
        <taxon>Mollusca</taxon>
        <taxon>Bivalvia</taxon>
        <taxon>Autobranchia</taxon>
        <taxon>Heteroconchia</taxon>
        <taxon>Euheterodonta</taxon>
        <taxon>Imparidentia</taxon>
        <taxon>Neoheterodontei</taxon>
        <taxon>Myida</taxon>
        <taxon>Dreissenoidea</taxon>
        <taxon>Dreissenidae</taxon>
        <taxon>Dreissena</taxon>
    </lineage>
</organism>
<reference evidence="1" key="1">
    <citation type="journal article" date="2019" name="bioRxiv">
        <title>The Genome of the Zebra Mussel, Dreissena polymorpha: A Resource for Invasive Species Research.</title>
        <authorList>
            <person name="McCartney M.A."/>
            <person name="Auch B."/>
            <person name="Kono T."/>
            <person name="Mallez S."/>
            <person name="Zhang Y."/>
            <person name="Obille A."/>
            <person name="Becker A."/>
            <person name="Abrahante J.E."/>
            <person name="Garbe J."/>
            <person name="Badalamenti J.P."/>
            <person name="Herman A."/>
            <person name="Mangelson H."/>
            <person name="Liachko I."/>
            <person name="Sullivan S."/>
            <person name="Sone E.D."/>
            <person name="Koren S."/>
            <person name="Silverstein K.A.T."/>
            <person name="Beckman K.B."/>
            <person name="Gohl D.M."/>
        </authorList>
    </citation>
    <scope>NUCLEOTIDE SEQUENCE</scope>
    <source>
        <strain evidence="1">Duluth1</strain>
        <tissue evidence="1">Whole animal</tissue>
    </source>
</reference>
<evidence type="ECO:0000313" key="2">
    <source>
        <dbReference type="Proteomes" id="UP000828390"/>
    </source>
</evidence>
<gene>
    <name evidence="1" type="ORF">DPMN_005940</name>
</gene>
<proteinExistence type="predicted"/>
<name>A0A9D4MUE5_DREPO</name>
<dbReference type="EMBL" id="JAIWYP010000001">
    <property type="protein sequence ID" value="KAH3882011.1"/>
    <property type="molecule type" value="Genomic_DNA"/>
</dbReference>
<comment type="caution">
    <text evidence="1">The sequence shown here is derived from an EMBL/GenBank/DDBJ whole genome shotgun (WGS) entry which is preliminary data.</text>
</comment>
<evidence type="ECO:0000313" key="1">
    <source>
        <dbReference type="EMBL" id="KAH3882011.1"/>
    </source>
</evidence>
<dbReference type="Proteomes" id="UP000828390">
    <property type="component" value="Unassembled WGS sequence"/>
</dbReference>
<keyword evidence="2" id="KW-1185">Reference proteome</keyword>
<reference evidence="1" key="2">
    <citation type="submission" date="2020-11" db="EMBL/GenBank/DDBJ databases">
        <authorList>
            <person name="McCartney M.A."/>
            <person name="Auch B."/>
            <person name="Kono T."/>
            <person name="Mallez S."/>
            <person name="Becker A."/>
            <person name="Gohl D.M."/>
            <person name="Silverstein K.A.T."/>
            <person name="Koren S."/>
            <person name="Bechman K.B."/>
            <person name="Herman A."/>
            <person name="Abrahante J.E."/>
            <person name="Garbe J."/>
        </authorList>
    </citation>
    <scope>NUCLEOTIDE SEQUENCE</scope>
    <source>
        <strain evidence="1">Duluth1</strain>
        <tissue evidence="1">Whole animal</tissue>
    </source>
</reference>
<sequence>MLRYSSRPVLFNEAMGQEIKREDLWVGGGEGLSWTEAPGVRLLPLPCQLDNNAHAHLKTTAPWVI</sequence>